<dbReference type="EMBL" id="CP001146">
    <property type="protein sequence ID" value="ACI19391.1"/>
    <property type="molecule type" value="Genomic_DNA"/>
</dbReference>
<sequence>MILSYHEIRNLSPEKAREIVIRAINGPLHDLHKNPYSSPNKLLLPSKT</sequence>
<dbReference type="KEGG" id="dth:DICTH_0282"/>
<dbReference type="HOGENOM" id="CLU_3152148_0_0_0"/>
<gene>
    <name evidence="1" type="ordered locus">DICTH_0282</name>
</gene>
<accession>B5YC57</accession>
<keyword evidence="2" id="KW-1185">Reference proteome</keyword>
<dbReference type="PaxDb" id="309799-DICTH_0282"/>
<reference evidence="1 2" key="1">
    <citation type="journal article" date="2014" name="Genome Announc.">
        <title>Complete Genome Sequence of the Extreme Thermophile Dictyoglomus thermophilum H-6-12.</title>
        <authorList>
            <person name="Coil D.A."/>
            <person name="Badger J.H."/>
            <person name="Forberger H.C."/>
            <person name="Riggs F."/>
            <person name="Madupu R."/>
            <person name="Fedorova N."/>
            <person name="Ward N."/>
            <person name="Robb F.T."/>
            <person name="Eisen J.A."/>
        </authorList>
    </citation>
    <scope>NUCLEOTIDE SEQUENCE [LARGE SCALE GENOMIC DNA]</scope>
    <source>
        <strain evidence="2">ATCC 35947 / DSM 3960 / H-6-12</strain>
    </source>
</reference>
<proteinExistence type="predicted"/>
<evidence type="ECO:0000313" key="1">
    <source>
        <dbReference type="EMBL" id="ACI19391.1"/>
    </source>
</evidence>
<name>B5YC57_DICT6</name>
<dbReference type="AlphaFoldDB" id="B5YC57"/>
<organism evidence="1 2">
    <name type="scientific">Dictyoglomus thermophilum (strain ATCC 35947 / DSM 3960 / H-6-12)</name>
    <dbReference type="NCBI Taxonomy" id="309799"/>
    <lineage>
        <taxon>Bacteria</taxon>
        <taxon>Pseudomonadati</taxon>
        <taxon>Dictyoglomota</taxon>
        <taxon>Dictyoglomia</taxon>
        <taxon>Dictyoglomales</taxon>
        <taxon>Dictyoglomaceae</taxon>
        <taxon>Dictyoglomus</taxon>
    </lineage>
</organism>
<evidence type="ECO:0000313" key="2">
    <source>
        <dbReference type="Proteomes" id="UP000001733"/>
    </source>
</evidence>
<protein>
    <submittedName>
        <fullName evidence="1">Uncharacterized protein</fullName>
    </submittedName>
</protein>
<dbReference type="Proteomes" id="UP000001733">
    <property type="component" value="Chromosome"/>
</dbReference>
<dbReference type="STRING" id="309799.DICTH_0282"/>